<sequence length="206" mass="23837">MAILGLMGDYPGVGKDTVAEYLVANHGFKRFAFADLLYEELSQAYGVTVAELSRRDLKETYQRRFALRFCKDLEFSRVFRKVHPEVWLDMPLSPRLLLRTWGTEYRRAQDEDYWARPVFTEIDATPGDSVVTDPRLENELNGIVKRKGKLVRVDRLSVKPEQLSDHPSEIQARAWPEDYRLSNEATLTALYAQIEHMLDTLRQTAA</sequence>
<evidence type="ECO:0008006" key="3">
    <source>
        <dbReference type="Google" id="ProtNLM"/>
    </source>
</evidence>
<name>A0A1C2I087_ACITH</name>
<evidence type="ECO:0000313" key="2">
    <source>
        <dbReference type="Proteomes" id="UP000094893"/>
    </source>
</evidence>
<dbReference type="SUPFAM" id="SSF52540">
    <property type="entry name" value="P-loop containing nucleoside triphosphate hydrolases"/>
    <property type="match status" value="1"/>
</dbReference>
<comment type="caution">
    <text evidence="1">The sequence shown here is derived from an EMBL/GenBank/DDBJ whole genome shotgun (WGS) entry which is preliminary data.</text>
</comment>
<organism evidence="1 2">
    <name type="scientific">Acidithiobacillus thiooxidans</name>
    <name type="common">Thiobacillus thiooxidans</name>
    <dbReference type="NCBI Taxonomy" id="930"/>
    <lineage>
        <taxon>Bacteria</taxon>
        <taxon>Pseudomonadati</taxon>
        <taxon>Pseudomonadota</taxon>
        <taxon>Acidithiobacillia</taxon>
        <taxon>Acidithiobacillales</taxon>
        <taxon>Acidithiobacillaceae</taxon>
        <taxon>Acidithiobacillus</taxon>
    </lineage>
</organism>
<dbReference type="Proteomes" id="UP000094893">
    <property type="component" value="Unassembled WGS sequence"/>
</dbReference>
<dbReference type="RefSeq" id="WP_065958107.1">
    <property type="nucleotide sequence ID" value="NZ_LWRZ01000248.1"/>
</dbReference>
<protein>
    <recommendedName>
        <fullName evidence="3">Deoxynucleotide monophosphate kinase</fullName>
    </recommendedName>
</protein>
<gene>
    <name evidence="1" type="ORF">A6P07_16580</name>
</gene>
<accession>A0A1C2I087</accession>
<dbReference type="AlphaFoldDB" id="A0A1C2I087"/>
<dbReference type="Gene3D" id="3.40.50.300">
    <property type="entry name" value="P-loop containing nucleotide triphosphate hydrolases"/>
    <property type="match status" value="1"/>
</dbReference>
<proteinExistence type="predicted"/>
<reference evidence="1 2" key="1">
    <citation type="journal article" date="2016" name="Int. J. Mol. Sci.">
        <title>Comparative genomics of the extreme acidophile Acidithiobacillus thiooxidans reveals intraspecific divergence and niche adaptation.</title>
        <authorList>
            <person name="Zhang X."/>
            <person name="Feng X."/>
            <person name="Tao J."/>
            <person name="Ma L."/>
            <person name="Xiao Y."/>
            <person name="Liang Y."/>
            <person name="Liu X."/>
            <person name="Yin H."/>
        </authorList>
    </citation>
    <scope>NUCLEOTIDE SEQUENCE [LARGE SCALE GENOMIC DNA]</scope>
    <source>
        <strain evidence="1 2">A02</strain>
    </source>
</reference>
<dbReference type="EMBL" id="LWSA01000247">
    <property type="protein sequence ID" value="OCX69431.1"/>
    <property type="molecule type" value="Genomic_DNA"/>
</dbReference>
<dbReference type="InterPro" id="IPR027417">
    <property type="entry name" value="P-loop_NTPase"/>
</dbReference>
<evidence type="ECO:0000313" key="1">
    <source>
        <dbReference type="EMBL" id="OCX69431.1"/>
    </source>
</evidence>